<evidence type="ECO:0000313" key="6">
    <source>
        <dbReference type="Proteomes" id="UP000025947"/>
    </source>
</evidence>
<dbReference type="HOGENOM" id="CLU_062618_4_1_11"/>
<evidence type="ECO:0000256" key="3">
    <source>
        <dbReference type="ARBA" id="ARBA00023163"/>
    </source>
</evidence>
<dbReference type="PATRIC" id="fig|1324261.3.peg.1989"/>
<evidence type="ECO:0000313" key="5">
    <source>
        <dbReference type="EMBL" id="KBZ64588.1"/>
    </source>
</evidence>
<dbReference type="Pfam" id="PF01614">
    <property type="entry name" value="IclR_C"/>
    <property type="match status" value="1"/>
</dbReference>
<dbReference type="GO" id="GO:0003677">
    <property type="term" value="F:DNA binding"/>
    <property type="evidence" value="ECO:0007669"/>
    <property type="project" value="UniProtKB-KW"/>
</dbReference>
<dbReference type="GO" id="GO:0003700">
    <property type="term" value="F:DNA-binding transcription factor activity"/>
    <property type="evidence" value="ECO:0007669"/>
    <property type="project" value="TreeGrafter"/>
</dbReference>
<evidence type="ECO:0000256" key="2">
    <source>
        <dbReference type="ARBA" id="ARBA00023125"/>
    </source>
</evidence>
<protein>
    <recommendedName>
        <fullName evidence="4">IclR-ED domain-containing protein</fullName>
    </recommendedName>
</protein>
<dbReference type="InterPro" id="IPR014757">
    <property type="entry name" value="Tscrpt_reg_IclR_C"/>
</dbReference>
<dbReference type="InterPro" id="IPR036390">
    <property type="entry name" value="WH_DNA-bd_sf"/>
</dbReference>
<dbReference type="Pfam" id="PF09339">
    <property type="entry name" value="HTH_IclR"/>
    <property type="match status" value="1"/>
</dbReference>
<dbReference type="SMART" id="SM00346">
    <property type="entry name" value="HTH_ICLR"/>
    <property type="match status" value="1"/>
</dbReference>
<dbReference type="InterPro" id="IPR005471">
    <property type="entry name" value="Tscrpt_reg_IclR_N"/>
</dbReference>
<dbReference type="PROSITE" id="PS51078">
    <property type="entry name" value="ICLR_ED"/>
    <property type="match status" value="1"/>
</dbReference>
<evidence type="ECO:0000256" key="1">
    <source>
        <dbReference type="ARBA" id="ARBA00023015"/>
    </source>
</evidence>
<dbReference type="PANTHER" id="PTHR30136">
    <property type="entry name" value="HELIX-TURN-HELIX TRANSCRIPTIONAL REGULATOR, ICLR FAMILY"/>
    <property type="match status" value="1"/>
</dbReference>
<dbReference type="RefSeq" id="WP_044484843.1">
    <property type="nucleotide sequence ID" value="NZ_KK328284.1"/>
</dbReference>
<dbReference type="AlphaFoldDB" id="A0A051U6M6"/>
<comment type="caution">
    <text evidence="5">The sequence shown here is derived from an EMBL/GenBank/DDBJ whole genome shotgun (WGS) entry which is preliminary data.</text>
</comment>
<dbReference type="EMBL" id="JLXW01000005">
    <property type="protein sequence ID" value="KBZ64588.1"/>
    <property type="molecule type" value="Genomic_DNA"/>
</dbReference>
<dbReference type="InterPro" id="IPR029016">
    <property type="entry name" value="GAF-like_dom_sf"/>
</dbReference>
<keyword evidence="6" id="KW-1185">Reference proteome</keyword>
<dbReference type="SUPFAM" id="SSF46785">
    <property type="entry name" value="Winged helix' DNA-binding domain"/>
    <property type="match status" value="1"/>
</dbReference>
<reference evidence="5 6" key="1">
    <citation type="submission" date="2014-04" db="EMBL/GenBank/DDBJ databases">
        <title>The Genome Sequence of Mycobacterium tuberculosis TKK-01-0051.</title>
        <authorList>
            <consortium name="The Broad Institute Genomics Platform"/>
            <consortium name="The Broad Institute Genome Sequencing Center for Infectious Disease"/>
            <person name="Earl A.M."/>
            <person name="Cohen K."/>
            <person name="Pym A."/>
            <person name="Bishai W."/>
            <person name="Maharaj K."/>
            <person name="Desjardins C."/>
            <person name="Abeel T."/>
            <person name="Young S."/>
            <person name="Zeng Q."/>
            <person name="Gargeya S."/>
            <person name="Abouelleil A."/>
            <person name="Alvarado L."/>
            <person name="Chapman S.B."/>
            <person name="Gainer-Dewar J."/>
            <person name="Goldberg J."/>
            <person name="Griggs A."/>
            <person name="Gujja S."/>
            <person name="Hansen M."/>
            <person name="Howarth C."/>
            <person name="Imamovic A."/>
            <person name="Larimer J."/>
            <person name="Murphy C."/>
            <person name="Naylor J."/>
            <person name="Pearson M."/>
            <person name="Poon T.W."/>
            <person name="Priest M."/>
            <person name="Roberts A."/>
            <person name="Saif S."/>
            <person name="Shea T."/>
            <person name="Sykes S."/>
            <person name="Wortman J."/>
            <person name="Nusbaum C."/>
            <person name="Birren B."/>
        </authorList>
    </citation>
    <scope>NUCLEOTIDE SEQUENCE [LARGE SCALE GENOMIC DNA]</scope>
    <source>
        <strain evidence="5 6">TKK-01-0051</strain>
    </source>
</reference>
<accession>A0A051U6M6</accession>
<dbReference type="InterPro" id="IPR036388">
    <property type="entry name" value="WH-like_DNA-bd_sf"/>
</dbReference>
<name>A0A051U6M6_9MYCO</name>
<keyword evidence="1" id="KW-0805">Transcription regulation</keyword>
<gene>
    <name evidence="5" type="ORF">K875_01976</name>
</gene>
<dbReference type="InterPro" id="IPR050707">
    <property type="entry name" value="HTH_MetabolicPath_Reg"/>
</dbReference>
<dbReference type="Proteomes" id="UP000025947">
    <property type="component" value="Unassembled WGS sequence"/>
</dbReference>
<dbReference type="PANTHER" id="PTHR30136:SF39">
    <property type="entry name" value="TRANSCRIPTIONAL REGULATORY PROTEIN"/>
    <property type="match status" value="1"/>
</dbReference>
<proteinExistence type="predicted"/>
<keyword evidence="3" id="KW-0804">Transcription</keyword>
<dbReference type="Gene3D" id="1.10.10.10">
    <property type="entry name" value="Winged helix-like DNA-binding domain superfamily/Winged helix DNA-binding domain"/>
    <property type="match status" value="1"/>
</dbReference>
<dbReference type="SUPFAM" id="SSF55781">
    <property type="entry name" value="GAF domain-like"/>
    <property type="match status" value="1"/>
</dbReference>
<dbReference type="Gene3D" id="3.30.450.40">
    <property type="match status" value="1"/>
</dbReference>
<evidence type="ECO:0000259" key="4">
    <source>
        <dbReference type="PROSITE" id="PS51078"/>
    </source>
</evidence>
<sequence>MSEADELDIPPRTPSSRPLSAGIKPLLVLAKIRGIMDAFTLSEPELTLGEIRARTGYPTSTVQRLVANLVAEEFLDRVGDRFRIGARVAYWAAPVASSMGLLDAVSPALESLRDASGETACFFRREGPFRVCVAIAETRHGIRREMHIGKIVPLHVGSAGRVLMAWDDDALQEVLASDLVRFTDATVTDPDVLRANVDEARRMGFAITSGERDEGATGVAAPVFDAHGRVLGALMISGPSFRFSPELAVKWADNVVSAADQVTRTLGGRLPY</sequence>
<dbReference type="GO" id="GO:0045892">
    <property type="term" value="P:negative regulation of DNA-templated transcription"/>
    <property type="evidence" value="ECO:0007669"/>
    <property type="project" value="TreeGrafter"/>
</dbReference>
<keyword evidence="2" id="KW-0238">DNA-binding</keyword>
<organism evidence="5 6">
    <name type="scientific">Mycobacterium [tuberculosis] TKK-01-0051</name>
    <dbReference type="NCBI Taxonomy" id="1324261"/>
    <lineage>
        <taxon>Bacteria</taxon>
        <taxon>Bacillati</taxon>
        <taxon>Actinomycetota</taxon>
        <taxon>Actinomycetes</taxon>
        <taxon>Mycobacteriales</taxon>
        <taxon>Mycobacteriaceae</taxon>
        <taxon>Mycobacterium</taxon>
        <taxon>Mycobacterium avium complex (MAC)</taxon>
    </lineage>
</organism>
<feature type="domain" description="IclR-ED" evidence="4">
    <location>
        <begin position="87"/>
        <end position="268"/>
    </location>
</feature>